<dbReference type="EC" id="2.7.13.3" evidence="2"/>
<dbReference type="InterPro" id="IPR011006">
    <property type="entry name" value="CheY-like_superfamily"/>
</dbReference>
<evidence type="ECO:0000259" key="6">
    <source>
        <dbReference type="PROSITE" id="PS50110"/>
    </source>
</evidence>
<dbReference type="PROSITE" id="PS50113">
    <property type="entry name" value="PAC"/>
    <property type="match status" value="1"/>
</dbReference>
<dbReference type="InterPro" id="IPR003661">
    <property type="entry name" value="HisK_dim/P_dom"/>
</dbReference>
<dbReference type="InterPro" id="IPR000014">
    <property type="entry name" value="PAS"/>
</dbReference>
<dbReference type="SMART" id="SM00387">
    <property type="entry name" value="HATPase_c"/>
    <property type="match status" value="1"/>
</dbReference>
<evidence type="ECO:0000313" key="9">
    <source>
        <dbReference type="Proteomes" id="UP000007347"/>
    </source>
</evidence>
<dbReference type="CDD" id="cd00082">
    <property type="entry name" value="HisKA"/>
    <property type="match status" value="1"/>
</dbReference>
<evidence type="ECO:0000256" key="1">
    <source>
        <dbReference type="ARBA" id="ARBA00000085"/>
    </source>
</evidence>
<organism evidence="8 9">
    <name type="scientific">Desulfobacula toluolica (strain DSM 7467 / Tol2)</name>
    <dbReference type="NCBI Taxonomy" id="651182"/>
    <lineage>
        <taxon>Bacteria</taxon>
        <taxon>Pseudomonadati</taxon>
        <taxon>Thermodesulfobacteriota</taxon>
        <taxon>Desulfobacteria</taxon>
        <taxon>Desulfobacterales</taxon>
        <taxon>Desulfobacteraceae</taxon>
        <taxon>Desulfobacula</taxon>
    </lineage>
</organism>
<dbReference type="InterPro" id="IPR005467">
    <property type="entry name" value="His_kinase_dom"/>
</dbReference>
<protein>
    <recommendedName>
        <fullName evidence="2">histidine kinase</fullName>
        <ecNumber evidence="2">2.7.13.3</ecNumber>
    </recommendedName>
</protein>
<evidence type="ECO:0000259" key="7">
    <source>
        <dbReference type="PROSITE" id="PS50113"/>
    </source>
</evidence>
<evidence type="ECO:0000256" key="2">
    <source>
        <dbReference type="ARBA" id="ARBA00012438"/>
    </source>
</evidence>
<dbReference type="InterPro" id="IPR035965">
    <property type="entry name" value="PAS-like_dom_sf"/>
</dbReference>
<dbReference type="CDD" id="cd00130">
    <property type="entry name" value="PAS"/>
    <property type="match status" value="1"/>
</dbReference>
<dbReference type="RefSeq" id="WP_014959274.1">
    <property type="nucleotide sequence ID" value="NC_018645.1"/>
</dbReference>
<keyword evidence="3 4" id="KW-0597">Phosphoprotein</keyword>
<dbReference type="OrthoDB" id="9806821at2"/>
<dbReference type="AlphaFoldDB" id="K0NCC4"/>
<dbReference type="PATRIC" id="fig|651182.5.peg.4636"/>
<keyword evidence="8" id="KW-0418">Kinase</keyword>
<accession>K0NCC4</accession>
<dbReference type="HOGENOM" id="CLU_000445_114_51_7"/>
<evidence type="ECO:0000256" key="3">
    <source>
        <dbReference type="ARBA" id="ARBA00022553"/>
    </source>
</evidence>
<evidence type="ECO:0000256" key="4">
    <source>
        <dbReference type="PROSITE-ProRule" id="PRU00169"/>
    </source>
</evidence>
<dbReference type="Pfam" id="PF02518">
    <property type="entry name" value="HATPase_c"/>
    <property type="match status" value="1"/>
</dbReference>
<dbReference type="Pfam" id="PF08447">
    <property type="entry name" value="PAS_3"/>
    <property type="match status" value="1"/>
</dbReference>
<feature type="domain" description="PAC" evidence="7">
    <location>
        <begin position="209"/>
        <end position="261"/>
    </location>
</feature>
<dbReference type="SMART" id="SM00086">
    <property type="entry name" value="PAC"/>
    <property type="match status" value="1"/>
</dbReference>
<dbReference type="GO" id="GO:0000155">
    <property type="term" value="F:phosphorelay sensor kinase activity"/>
    <property type="evidence" value="ECO:0007669"/>
    <property type="project" value="InterPro"/>
</dbReference>
<feature type="domain" description="Histidine kinase" evidence="5">
    <location>
        <begin position="281"/>
        <end position="504"/>
    </location>
</feature>
<dbReference type="SUPFAM" id="SSF55874">
    <property type="entry name" value="ATPase domain of HSP90 chaperone/DNA topoisomerase II/histidine kinase"/>
    <property type="match status" value="1"/>
</dbReference>
<dbReference type="SUPFAM" id="SSF52172">
    <property type="entry name" value="CheY-like"/>
    <property type="match status" value="1"/>
</dbReference>
<dbReference type="Gene3D" id="2.10.70.100">
    <property type="match status" value="1"/>
</dbReference>
<dbReference type="STRING" id="651182.TOL2_C39380"/>
<dbReference type="Proteomes" id="UP000007347">
    <property type="component" value="Chromosome"/>
</dbReference>
<comment type="catalytic activity">
    <reaction evidence="1">
        <text>ATP + protein L-histidine = ADP + protein N-phospho-L-histidine.</text>
        <dbReference type="EC" id="2.7.13.3"/>
    </reaction>
</comment>
<evidence type="ECO:0000259" key="5">
    <source>
        <dbReference type="PROSITE" id="PS50109"/>
    </source>
</evidence>
<proteinExistence type="predicted"/>
<dbReference type="InterPro" id="IPR003594">
    <property type="entry name" value="HATPase_dom"/>
</dbReference>
<dbReference type="Pfam" id="PF00072">
    <property type="entry name" value="Response_reg"/>
    <property type="match status" value="1"/>
</dbReference>
<dbReference type="InterPro" id="IPR036890">
    <property type="entry name" value="HATPase_C_sf"/>
</dbReference>
<dbReference type="InterPro" id="IPR036097">
    <property type="entry name" value="HisK_dim/P_sf"/>
</dbReference>
<dbReference type="PROSITE" id="PS50109">
    <property type="entry name" value="HIS_KIN"/>
    <property type="match status" value="1"/>
</dbReference>
<keyword evidence="9" id="KW-1185">Reference proteome</keyword>
<dbReference type="KEGG" id="dto:TOL2_C39380"/>
<gene>
    <name evidence="8" type="ordered locus">TOL2_C39380</name>
</gene>
<feature type="domain" description="Response regulatory" evidence="6">
    <location>
        <begin position="525"/>
        <end position="641"/>
    </location>
</feature>
<sequence>MENYIHDILKPDLLDQLPIPIAFHSLNFTIPWANKAYQKAIHLTNHKIKGQKCYMTWGQKKPCSLCPVKTSIEVGEPTGMELTSSGDNHWHGSRLFWMTKCLPVRDKTGNILGVFEISFEAANKNNTEMALRKSETILKEAQYLAKIGSWDLDLKTNCLTWSDEIFRIFEVDPAGFGASYEAFIDMVHPDDKTSVDVAYKASIKTRIPYSLCHRLLLRNGRIKYVHNRCKTYYAANGEPVRSIGTVQDITRRKQAELEYKNLQEQYMQAQKMESIARLASGVAHDFNNMLFVILGNMDMILDHMEISHPLHDALKDVKTAALRSAELVRHLLAFARRQTIIPQTLNLNDVIGNMIKMMKRLIGENIDLVWIPGAELGRIKMDPSQVDQVLANLCVNARDAISDIGKITIETHNATFTEAYCAEHLDFYPGSYVMLAVSDDGCGMNQETSTRIFEPFFTTKEEEKGTGLGLATVYGIVKQNGGFINVYTEPDNGTTFKLYFSVHESETKSNRIEPELHPPRGNGEKILLVEDETAFLKTGRKMLEAIGYQVLTVNSPMDALKLANNYSGSIDLLITDIVMPEMKGQDLAATLKTIWPGLKTLFISGYTADVILHHGGLDKGVAFLQKPFSKTELALKINNII</sequence>
<dbReference type="PROSITE" id="PS50110">
    <property type="entry name" value="RESPONSE_REGULATORY"/>
    <property type="match status" value="1"/>
</dbReference>
<dbReference type="InterPro" id="IPR000700">
    <property type="entry name" value="PAS-assoc_C"/>
</dbReference>
<dbReference type="SMART" id="SM00448">
    <property type="entry name" value="REC"/>
    <property type="match status" value="1"/>
</dbReference>
<dbReference type="Gene3D" id="3.40.50.2300">
    <property type="match status" value="1"/>
</dbReference>
<dbReference type="PRINTS" id="PR00344">
    <property type="entry name" value="BCTRLSENSOR"/>
</dbReference>
<dbReference type="PANTHER" id="PTHR43065:SF42">
    <property type="entry name" value="TWO-COMPONENT SENSOR PPRA"/>
    <property type="match status" value="1"/>
</dbReference>
<dbReference type="EMBL" id="FO203503">
    <property type="protein sequence ID" value="CCK82094.1"/>
    <property type="molecule type" value="Genomic_DNA"/>
</dbReference>
<dbReference type="Gene3D" id="3.30.565.10">
    <property type="entry name" value="Histidine kinase-like ATPase, C-terminal domain"/>
    <property type="match status" value="1"/>
</dbReference>
<feature type="modified residue" description="4-aspartylphosphate" evidence="4">
    <location>
        <position position="576"/>
    </location>
</feature>
<reference evidence="8 9" key="1">
    <citation type="journal article" date="2013" name="Environ. Microbiol.">
        <title>Complete genome, catabolic sub-proteomes and key-metabolites of Desulfobacula toluolica Tol2, a marine, aromatic compound-degrading, sulfate-reducing bacterium.</title>
        <authorList>
            <person name="Wohlbrand L."/>
            <person name="Jacob J.H."/>
            <person name="Kube M."/>
            <person name="Mussmann M."/>
            <person name="Jarling R."/>
            <person name="Beck A."/>
            <person name="Amann R."/>
            <person name="Wilkes H."/>
            <person name="Reinhardt R."/>
            <person name="Rabus R."/>
        </authorList>
    </citation>
    <scope>NUCLEOTIDE SEQUENCE [LARGE SCALE GENOMIC DNA]</scope>
    <source>
        <strain evidence="9">DSM 7467 / Tol2</strain>
    </source>
</reference>
<dbReference type="InterPro" id="IPR013655">
    <property type="entry name" value="PAS_fold_3"/>
</dbReference>
<dbReference type="SMART" id="SM00388">
    <property type="entry name" value="HisKA"/>
    <property type="match status" value="1"/>
</dbReference>
<dbReference type="PANTHER" id="PTHR43065">
    <property type="entry name" value="SENSOR HISTIDINE KINASE"/>
    <property type="match status" value="1"/>
</dbReference>
<dbReference type="InterPro" id="IPR001789">
    <property type="entry name" value="Sig_transdc_resp-reg_receiver"/>
</dbReference>
<dbReference type="Gene3D" id="1.10.287.130">
    <property type="match status" value="1"/>
</dbReference>
<dbReference type="SUPFAM" id="SSF55785">
    <property type="entry name" value="PYP-like sensor domain (PAS domain)"/>
    <property type="match status" value="2"/>
</dbReference>
<dbReference type="InterPro" id="IPR001610">
    <property type="entry name" value="PAC"/>
</dbReference>
<keyword evidence="8" id="KW-0808">Transferase</keyword>
<dbReference type="Gene3D" id="3.30.450.20">
    <property type="entry name" value="PAS domain"/>
    <property type="match status" value="2"/>
</dbReference>
<name>K0NCC4_DESTT</name>
<dbReference type="SUPFAM" id="SSF47384">
    <property type="entry name" value="Homodimeric domain of signal transducing histidine kinase"/>
    <property type="match status" value="1"/>
</dbReference>
<dbReference type="InterPro" id="IPR004358">
    <property type="entry name" value="Sig_transdc_His_kin-like_C"/>
</dbReference>
<evidence type="ECO:0000313" key="8">
    <source>
        <dbReference type="EMBL" id="CCK82094.1"/>
    </source>
</evidence>